<dbReference type="AlphaFoldDB" id="A0A089WL40"/>
<dbReference type="OrthoDB" id="6988253at2"/>
<proteinExistence type="predicted"/>
<accession>A0A089WL40</accession>
<dbReference type="Proteomes" id="UP000029493">
    <property type="component" value="Chromosome"/>
</dbReference>
<name>A0A089WL40_9PSED</name>
<keyword evidence="2" id="KW-1185">Reference proteome</keyword>
<dbReference type="STRING" id="157783.LK03_08505"/>
<organism evidence="1 2">
    <name type="scientific">Pseudomonas cremoricolorata</name>
    <dbReference type="NCBI Taxonomy" id="157783"/>
    <lineage>
        <taxon>Bacteria</taxon>
        <taxon>Pseudomonadati</taxon>
        <taxon>Pseudomonadota</taxon>
        <taxon>Gammaproteobacteria</taxon>
        <taxon>Pseudomonadales</taxon>
        <taxon>Pseudomonadaceae</taxon>
        <taxon>Pseudomonas</taxon>
    </lineage>
</organism>
<sequence>MTSPTAVDTAALIDNVVSTFRAGMSAQNRQDAQNSFQFAALAASVEFDRKQQREQWFDRMVEILRTCGWSVQQRSYEKETTSSTSITVGDVALRVFGVAGRAVLGGPIGDALGALAAQAFDGLSVMTKDVEAFLAKKQDSLKGLTGIVGCVESEGVLTMVISAVDAKTPGNDLDVLGINVKLEGSEYYKGTAVLALNAALYGQVREHILEQLGEHTVKGVLNITLPKA</sequence>
<gene>
    <name evidence="1" type="ORF">LK03_08505</name>
</gene>
<dbReference type="RefSeq" id="WP_038411905.1">
    <property type="nucleotide sequence ID" value="NZ_CP009455.1"/>
</dbReference>
<protein>
    <submittedName>
        <fullName evidence="1">Uncharacterized protein</fullName>
    </submittedName>
</protein>
<evidence type="ECO:0000313" key="2">
    <source>
        <dbReference type="Proteomes" id="UP000029493"/>
    </source>
</evidence>
<dbReference type="EMBL" id="CP009455">
    <property type="protein sequence ID" value="AIR89316.1"/>
    <property type="molecule type" value="Genomic_DNA"/>
</dbReference>
<reference evidence="1 2" key="1">
    <citation type="submission" date="2014-09" db="EMBL/GenBank/DDBJ databases">
        <authorList>
            <person name="Chan K.-G."/>
        </authorList>
    </citation>
    <scope>NUCLEOTIDE SEQUENCE [LARGE SCALE GENOMIC DNA]</scope>
    <source>
        <strain evidence="1 2">ND07</strain>
    </source>
</reference>
<evidence type="ECO:0000313" key="1">
    <source>
        <dbReference type="EMBL" id="AIR89316.1"/>
    </source>
</evidence>
<dbReference type="KEGG" id="psw:LK03_08505"/>